<feature type="transmembrane region" description="Helical" evidence="2">
    <location>
        <begin position="127"/>
        <end position="152"/>
    </location>
</feature>
<feature type="transmembrane region" description="Helical" evidence="2">
    <location>
        <begin position="36"/>
        <end position="63"/>
    </location>
</feature>
<feature type="domain" description="Major facilitator superfamily (MFS) profile" evidence="3">
    <location>
        <begin position="1"/>
        <end position="370"/>
    </location>
</feature>
<dbReference type="Pfam" id="PF07690">
    <property type="entry name" value="MFS_1"/>
    <property type="match status" value="1"/>
</dbReference>
<dbReference type="PANTHER" id="PTHR11360:SF284">
    <property type="entry name" value="EG:103B4.3 PROTEIN-RELATED"/>
    <property type="match status" value="1"/>
</dbReference>
<dbReference type="PANTHER" id="PTHR11360">
    <property type="entry name" value="MONOCARBOXYLATE TRANSPORTER"/>
    <property type="match status" value="1"/>
</dbReference>
<dbReference type="AlphaFoldDB" id="A0A382DMX5"/>
<dbReference type="PROSITE" id="PS50850">
    <property type="entry name" value="MFS"/>
    <property type="match status" value="1"/>
</dbReference>
<feature type="transmembrane region" description="Helical" evidence="2">
    <location>
        <begin position="6"/>
        <end position="24"/>
    </location>
</feature>
<reference evidence="4" key="1">
    <citation type="submission" date="2018-05" db="EMBL/GenBank/DDBJ databases">
        <authorList>
            <person name="Lanie J.A."/>
            <person name="Ng W.-L."/>
            <person name="Kazmierczak K.M."/>
            <person name="Andrzejewski T.M."/>
            <person name="Davidsen T.M."/>
            <person name="Wayne K.J."/>
            <person name="Tettelin H."/>
            <person name="Glass J.I."/>
            <person name="Rusch D."/>
            <person name="Podicherti R."/>
            <person name="Tsui H.-C.T."/>
            <person name="Winkler M.E."/>
        </authorList>
    </citation>
    <scope>NUCLEOTIDE SEQUENCE</scope>
</reference>
<feature type="transmembrane region" description="Helical" evidence="2">
    <location>
        <begin position="267"/>
        <end position="293"/>
    </location>
</feature>
<evidence type="ECO:0000256" key="1">
    <source>
        <dbReference type="SAM" id="MobiDB-lite"/>
    </source>
</evidence>
<dbReference type="Gene3D" id="1.20.1250.20">
    <property type="entry name" value="MFS general substrate transporter like domains"/>
    <property type="match status" value="2"/>
</dbReference>
<keyword evidence="2" id="KW-1133">Transmembrane helix</keyword>
<feature type="non-terminal residue" evidence="4">
    <location>
        <position position="370"/>
    </location>
</feature>
<evidence type="ECO:0000259" key="3">
    <source>
        <dbReference type="PROSITE" id="PS50850"/>
    </source>
</evidence>
<keyword evidence="2" id="KW-0472">Membrane</keyword>
<dbReference type="InterPro" id="IPR050327">
    <property type="entry name" value="Proton-linked_MCT"/>
</dbReference>
<feature type="transmembrane region" description="Helical" evidence="2">
    <location>
        <begin position="192"/>
        <end position="213"/>
    </location>
</feature>
<gene>
    <name evidence="4" type="ORF">METZ01_LOCUS191955</name>
</gene>
<feature type="transmembrane region" description="Helical" evidence="2">
    <location>
        <begin position="164"/>
        <end position="186"/>
    </location>
</feature>
<dbReference type="EMBL" id="UINC01039926">
    <property type="protein sequence ID" value="SVB39101.1"/>
    <property type="molecule type" value="Genomic_DNA"/>
</dbReference>
<dbReference type="GO" id="GO:0022857">
    <property type="term" value="F:transmembrane transporter activity"/>
    <property type="evidence" value="ECO:0007669"/>
    <property type="project" value="InterPro"/>
</dbReference>
<dbReference type="InterPro" id="IPR036259">
    <property type="entry name" value="MFS_trans_sf"/>
</dbReference>
<accession>A0A382DMX5</accession>
<feature type="transmembrane region" description="Helical" evidence="2">
    <location>
        <begin position="305"/>
        <end position="325"/>
    </location>
</feature>
<dbReference type="SUPFAM" id="SSF103473">
    <property type="entry name" value="MFS general substrate transporter"/>
    <property type="match status" value="1"/>
</dbReference>
<dbReference type="InterPro" id="IPR020846">
    <property type="entry name" value="MFS_dom"/>
</dbReference>
<proteinExistence type="predicted"/>
<keyword evidence="2" id="KW-0812">Transmembrane</keyword>
<organism evidence="4">
    <name type="scientific">marine metagenome</name>
    <dbReference type="NCBI Taxonomy" id="408172"/>
    <lineage>
        <taxon>unclassified sequences</taxon>
        <taxon>metagenomes</taxon>
        <taxon>ecological metagenomes</taxon>
    </lineage>
</organism>
<feature type="transmembrane region" description="Helical" evidence="2">
    <location>
        <begin position="104"/>
        <end position="121"/>
    </location>
</feature>
<protein>
    <recommendedName>
        <fullName evidence="3">Major facilitator superfamily (MFS) profile domain-containing protein</fullName>
    </recommendedName>
</protein>
<evidence type="ECO:0000256" key="2">
    <source>
        <dbReference type="SAM" id="Phobius"/>
    </source>
</evidence>
<evidence type="ECO:0000313" key="4">
    <source>
        <dbReference type="EMBL" id="SVB39101.1"/>
    </source>
</evidence>
<dbReference type="InterPro" id="IPR011701">
    <property type="entry name" value="MFS"/>
</dbReference>
<sequence>MTFSGLLIVAVGIGLMMLAVVPEISRRLRGGVFYGWWLVAISGFVMVIGSVPLFHAMSLWAVALEHQFGWSRTQLGLALTLTRVEGGIMGPIEGYLTDKVGTRRMVMIGMIIMGIGFLIFGRVNSLWMFYTAYIVMSMGMGLGSWVPMMTLLNHWFARHRAMAISWANVGSRLGALLLVPAIAWAIDPSHGSLGWSLTASLFGIFAIAIAFPISRLIRNRPQDYGQGPDGDPLVLEEASPSSTETAHENSRAPATEFTASQAMRTPAFWLIAFGHGFTSMIIIAIMAHLGLLLQDNGYPLQTTGWIVAVYTGVAMVFQVVGGYVGDRMPKRIALFIFTSIQAGAVMILTMANDLSTFYLFAVLFGIGFGG</sequence>
<name>A0A382DMX5_9ZZZZ</name>
<feature type="transmembrane region" description="Helical" evidence="2">
    <location>
        <begin position="332"/>
        <end position="351"/>
    </location>
</feature>
<feature type="region of interest" description="Disordered" evidence="1">
    <location>
        <begin position="228"/>
        <end position="253"/>
    </location>
</feature>